<dbReference type="Pfam" id="PF01992">
    <property type="entry name" value="vATP-synt_AC39"/>
    <property type="match status" value="1"/>
</dbReference>
<dbReference type="InterPro" id="IPR036079">
    <property type="entry name" value="ATPase_csu/dsu_sf"/>
</dbReference>
<dbReference type="PANTHER" id="PTHR38682:SF1">
    <property type="entry name" value="V-TYPE ATP SYNTHASE SUBUNIT C"/>
    <property type="match status" value="1"/>
</dbReference>
<dbReference type="Gene3D" id="1.10.132.50">
    <property type="entry name" value="ATP synthase (C/AC39) subunit, domain 3"/>
    <property type="match status" value="1"/>
</dbReference>
<dbReference type="InterPro" id="IPR035067">
    <property type="entry name" value="V-type_ATPase_csu/dsu"/>
</dbReference>
<comment type="similarity">
    <text evidence="1">Belongs to the V-ATPase V0D/AC39 subunit family.</text>
</comment>
<evidence type="ECO:0000313" key="6">
    <source>
        <dbReference type="Proteomes" id="UP000198597"/>
    </source>
</evidence>
<accession>A0A1H0SBB6</accession>
<dbReference type="AlphaFoldDB" id="A0A1H0SBB6"/>
<name>A0A1H0SBB6_9CLOT</name>
<sequence>MDVMQFTRAVSRIWVLETRLLDKSKIERMIETNSADDALRILGETEYAGVMSTVKRATDYEEVLSAELKRVYNLMYELCPVKSVVELMSIKYNYHNLKVILKGKFLGKDLSYMFIDLGNKDLHEIKRKIDNENYKDLSEEHRVAVEAVVADFEVTKDPQRIDIIMDKYMFENMVEIKNDLKYPFVDKIVNALIDSTNVKTLLRIKRQNKDRDFASLVMISGGAIDRDNLVALINESPENIIVRLQSTIYSDMIKEGIEGYIATDSANLLEKLSDNYVMALMKDSKLVTFGPERILSYIYAKETEIKIIRIIMVGKLNNIAEEVIRERLRDIYV</sequence>
<dbReference type="Gene3D" id="1.20.1690.10">
    <property type="entry name" value="V-type ATP synthase subunit C domain"/>
    <property type="match status" value="2"/>
</dbReference>
<keyword evidence="3" id="KW-0406">Ion transport</keyword>
<dbReference type="InterPro" id="IPR050873">
    <property type="entry name" value="V-ATPase_V0D/AC39_subunit"/>
</dbReference>
<dbReference type="InterPro" id="IPR002843">
    <property type="entry name" value="ATPase_V0-cplx_csu/dsu"/>
</dbReference>
<dbReference type="OrthoDB" id="1653at2"/>
<dbReference type="EMBL" id="FNJM01000004">
    <property type="protein sequence ID" value="SDP38466.1"/>
    <property type="molecule type" value="Genomic_DNA"/>
</dbReference>
<proteinExistence type="inferred from homology"/>
<evidence type="ECO:0000313" key="5">
    <source>
        <dbReference type="EMBL" id="SDP38466.1"/>
    </source>
</evidence>
<evidence type="ECO:0000256" key="1">
    <source>
        <dbReference type="ARBA" id="ARBA00006709"/>
    </source>
</evidence>
<keyword evidence="2" id="KW-0813">Transport</keyword>
<dbReference type="Proteomes" id="UP000585258">
    <property type="component" value="Unassembled WGS sequence"/>
</dbReference>
<evidence type="ECO:0000313" key="7">
    <source>
        <dbReference type="Proteomes" id="UP000585258"/>
    </source>
</evidence>
<dbReference type="NCBIfam" id="NF002266">
    <property type="entry name" value="PRK01198.1-2"/>
    <property type="match status" value="1"/>
</dbReference>
<organism evidence="5 6">
    <name type="scientific">Clostridium gasigenes</name>
    <dbReference type="NCBI Taxonomy" id="94869"/>
    <lineage>
        <taxon>Bacteria</taxon>
        <taxon>Bacillati</taxon>
        <taxon>Bacillota</taxon>
        <taxon>Clostridia</taxon>
        <taxon>Eubacteriales</taxon>
        <taxon>Clostridiaceae</taxon>
        <taxon>Clostridium</taxon>
    </lineage>
</organism>
<dbReference type="RefSeq" id="WP_089968915.1">
    <property type="nucleotide sequence ID" value="NZ_FNJM01000004.1"/>
</dbReference>
<dbReference type="PANTHER" id="PTHR38682">
    <property type="entry name" value="V-TYPE ATP SYNTHASE SUBUNIT C"/>
    <property type="match status" value="1"/>
</dbReference>
<evidence type="ECO:0000256" key="3">
    <source>
        <dbReference type="ARBA" id="ARBA00023065"/>
    </source>
</evidence>
<protein>
    <submittedName>
        <fullName evidence="4">V-type ATP synthase subunit C</fullName>
    </submittedName>
    <submittedName>
        <fullName evidence="5">V/A-type H+-transporting ATPase subunit C</fullName>
    </submittedName>
</protein>
<dbReference type="Proteomes" id="UP000198597">
    <property type="component" value="Unassembled WGS sequence"/>
</dbReference>
<keyword evidence="6" id="KW-1185">Reference proteome</keyword>
<dbReference type="EMBL" id="JACKWY010000003">
    <property type="protein sequence ID" value="MBB6714392.1"/>
    <property type="molecule type" value="Genomic_DNA"/>
</dbReference>
<dbReference type="GO" id="GO:0046961">
    <property type="term" value="F:proton-transporting ATPase activity, rotational mechanism"/>
    <property type="evidence" value="ECO:0007669"/>
    <property type="project" value="InterPro"/>
</dbReference>
<evidence type="ECO:0000313" key="4">
    <source>
        <dbReference type="EMBL" id="MBB6714392.1"/>
    </source>
</evidence>
<reference evidence="4 7" key="2">
    <citation type="submission" date="2020-08" db="EMBL/GenBank/DDBJ databases">
        <title>Clostridia isolated from Swiss meat.</title>
        <authorList>
            <person name="Wambui J."/>
            <person name="Stevens M.J.A."/>
            <person name="Stephan R."/>
        </authorList>
    </citation>
    <scope>NUCLEOTIDE SEQUENCE [LARGE SCALE GENOMIC DNA]</scope>
    <source>
        <strain evidence="4 7">CM001</strain>
    </source>
</reference>
<gene>
    <name evidence="4" type="ORF">H7E68_06565</name>
    <name evidence="5" type="ORF">SAMN04488529_104236</name>
</gene>
<evidence type="ECO:0000256" key="2">
    <source>
        <dbReference type="ARBA" id="ARBA00022448"/>
    </source>
</evidence>
<dbReference type="STRING" id="94869.SAMN04488529_104236"/>
<reference evidence="5 6" key="1">
    <citation type="submission" date="2016-10" db="EMBL/GenBank/DDBJ databases">
        <authorList>
            <person name="de Groot N.N."/>
        </authorList>
    </citation>
    <scope>NUCLEOTIDE SEQUENCE [LARGE SCALE GENOMIC DNA]</scope>
    <source>
        <strain evidence="5 6">DSM 12272</strain>
    </source>
</reference>
<dbReference type="InterPro" id="IPR044911">
    <property type="entry name" value="V-type_ATPase_csu/dsu_dom_3"/>
</dbReference>
<dbReference type="SUPFAM" id="SSF103486">
    <property type="entry name" value="V-type ATP synthase subunit C"/>
    <property type="match status" value="1"/>
</dbReference>